<dbReference type="NCBIfam" id="TIGR00632">
    <property type="entry name" value="vsr"/>
    <property type="match status" value="1"/>
</dbReference>
<organism evidence="8 9">
    <name type="scientific">Aeromicrobium senzhongii</name>
    <dbReference type="NCBI Taxonomy" id="2663859"/>
    <lineage>
        <taxon>Bacteria</taxon>
        <taxon>Bacillati</taxon>
        <taxon>Actinomycetota</taxon>
        <taxon>Actinomycetes</taxon>
        <taxon>Propionibacteriales</taxon>
        <taxon>Nocardioidaceae</taxon>
        <taxon>Aeromicrobium</taxon>
    </lineage>
</organism>
<evidence type="ECO:0000256" key="4">
    <source>
        <dbReference type="ARBA" id="ARBA00022801"/>
    </source>
</evidence>
<gene>
    <name evidence="8" type="ORF">IBG24_11645</name>
</gene>
<dbReference type="SUPFAM" id="SSF52980">
    <property type="entry name" value="Restriction endonuclease-like"/>
    <property type="match status" value="1"/>
</dbReference>
<evidence type="ECO:0000313" key="9">
    <source>
        <dbReference type="Proteomes" id="UP000620591"/>
    </source>
</evidence>
<evidence type="ECO:0000256" key="2">
    <source>
        <dbReference type="ARBA" id="ARBA00022759"/>
    </source>
</evidence>
<dbReference type="EMBL" id="JACTVM010000003">
    <property type="protein sequence ID" value="MBC9226973.1"/>
    <property type="molecule type" value="Genomic_DNA"/>
</dbReference>
<evidence type="ECO:0000256" key="3">
    <source>
        <dbReference type="ARBA" id="ARBA00022763"/>
    </source>
</evidence>
<dbReference type="InterPro" id="IPR004603">
    <property type="entry name" value="DNA_mismatch_endonuc_vsr"/>
</dbReference>
<dbReference type="Gene3D" id="3.40.960.10">
    <property type="entry name" value="VSR Endonuclease"/>
    <property type="match status" value="1"/>
</dbReference>
<dbReference type="GO" id="GO:0016787">
    <property type="term" value="F:hydrolase activity"/>
    <property type="evidence" value="ECO:0007669"/>
    <property type="project" value="UniProtKB-KW"/>
</dbReference>
<dbReference type="InterPro" id="IPR011335">
    <property type="entry name" value="Restrct_endonuc-II-like"/>
</dbReference>
<evidence type="ECO:0000313" key="8">
    <source>
        <dbReference type="EMBL" id="MBC9226973.1"/>
    </source>
</evidence>
<feature type="region of interest" description="Disordered" evidence="7">
    <location>
        <begin position="1"/>
        <end position="23"/>
    </location>
</feature>
<proteinExistence type="inferred from homology"/>
<dbReference type="GO" id="GO:0004519">
    <property type="term" value="F:endonuclease activity"/>
    <property type="evidence" value="ECO:0007669"/>
    <property type="project" value="UniProtKB-KW"/>
</dbReference>
<dbReference type="GO" id="GO:0006298">
    <property type="term" value="P:mismatch repair"/>
    <property type="evidence" value="ECO:0007669"/>
    <property type="project" value="InterPro"/>
</dbReference>
<dbReference type="Proteomes" id="UP000620591">
    <property type="component" value="Unassembled WGS sequence"/>
</dbReference>
<comment type="caution">
    <text evidence="8">The sequence shown here is derived from an EMBL/GenBank/DDBJ whole genome shotgun (WGS) entry which is preliminary data.</text>
</comment>
<keyword evidence="1" id="KW-0540">Nuclease</keyword>
<protein>
    <submittedName>
        <fullName evidence="8">Very short patch repair endonuclease</fullName>
    </submittedName>
</protein>
<evidence type="ECO:0000256" key="6">
    <source>
        <dbReference type="ARBA" id="ARBA00029466"/>
    </source>
</evidence>
<evidence type="ECO:0000256" key="1">
    <source>
        <dbReference type="ARBA" id="ARBA00022722"/>
    </source>
</evidence>
<dbReference type="CDD" id="cd00221">
    <property type="entry name" value="Vsr"/>
    <property type="match status" value="1"/>
</dbReference>
<name>A0A8I0K1K1_9ACTN</name>
<dbReference type="Pfam" id="PF03852">
    <property type="entry name" value="Vsr"/>
    <property type="match status" value="1"/>
</dbReference>
<sequence>MPAYESWASSPASRKVMRANKGRDTSPELAVRRILHAHGLRYRVNRRPESTLRRTADIVFPTQRVAVFIDGCYWHACPEHGTQARTNADYWSTKLAGNVARDRDTNEQLQSLGWTVLRFWEHEDPAAVASQITGAVRRLRE</sequence>
<keyword evidence="3" id="KW-0227">DNA damage</keyword>
<evidence type="ECO:0000256" key="7">
    <source>
        <dbReference type="SAM" id="MobiDB-lite"/>
    </source>
</evidence>
<keyword evidence="4" id="KW-0378">Hydrolase</keyword>
<dbReference type="AlphaFoldDB" id="A0A8I0K1K1"/>
<dbReference type="RefSeq" id="WP_187769673.1">
    <property type="nucleotide sequence ID" value="NZ_JACTVM010000003.1"/>
</dbReference>
<keyword evidence="2 8" id="KW-0255">Endonuclease</keyword>
<accession>A0A8I0K1K1</accession>
<keyword evidence="5" id="KW-0234">DNA repair</keyword>
<comment type="similarity">
    <text evidence="6">Belongs to the Vsr family.</text>
</comment>
<reference evidence="8" key="1">
    <citation type="submission" date="2020-09" db="EMBL/GenBank/DDBJ databases">
        <title>Novel species in genus Aeromicrobium.</title>
        <authorList>
            <person name="Zhang G."/>
        </authorList>
    </citation>
    <scope>NUCLEOTIDE SEQUENCE</scope>
    <source>
        <strain evidence="8">Zg-636</strain>
    </source>
</reference>
<evidence type="ECO:0000256" key="5">
    <source>
        <dbReference type="ARBA" id="ARBA00023204"/>
    </source>
</evidence>